<keyword evidence="5" id="KW-1185">Reference proteome</keyword>
<evidence type="ECO:0000259" key="3">
    <source>
        <dbReference type="Pfam" id="PF03787"/>
    </source>
</evidence>
<reference evidence="4 5" key="1">
    <citation type="journal article" date="2008" name="Genome Biol.">
        <title>A genomic analysis of the archaeal system Ignicoccus hospitalis-Nanoarchaeum equitans.</title>
        <authorList>
            <person name="Podar M."/>
            <person name="Anderson I."/>
            <person name="Makarova K.S."/>
            <person name="Elkins J.G."/>
            <person name="Ivanova N."/>
            <person name="Wall M.A."/>
            <person name="Lykidis A."/>
            <person name="Mavromatis K."/>
            <person name="Sun H."/>
            <person name="Hudson M.E."/>
            <person name="Chen W."/>
            <person name="Deciu C."/>
            <person name="Hutchison D."/>
            <person name="Eads J.R."/>
            <person name="Anderson A."/>
            <person name="Fernandes F."/>
            <person name="Szeto E."/>
            <person name="Lapidus A."/>
            <person name="Kyrpides N.C."/>
            <person name="Saier M.H.Jr."/>
            <person name="Richardson P.M."/>
            <person name="Rachel R."/>
            <person name="Huber H."/>
            <person name="Eisen J.A."/>
            <person name="Koonin E.V."/>
            <person name="Keller M."/>
            <person name="Stetter K.O."/>
        </authorList>
    </citation>
    <scope>NUCLEOTIDE SEQUENCE [LARGE SCALE GENOMIC DNA]</scope>
    <source>
        <strain evidence="5">KIN4/I / DSM 18386 / JCM 14125</strain>
    </source>
</reference>
<evidence type="ECO:0000256" key="2">
    <source>
        <dbReference type="SAM" id="MobiDB-lite"/>
    </source>
</evidence>
<dbReference type="Proteomes" id="UP000000262">
    <property type="component" value="Chromosome"/>
</dbReference>
<name>A8ABB5_IGNH4</name>
<accession>A8ABB5</accession>
<protein>
    <recommendedName>
        <fullName evidence="3">CRISPR type III-associated protein domain-containing protein</fullName>
    </recommendedName>
</protein>
<feature type="domain" description="CRISPR type III-associated protein" evidence="3">
    <location>
        <begin position="87"/>
        <end position="235"/>
    </location>
</feature>
<dbReference type="AlphaFoldDB" id="A8ABB5"/>
<sequence length="509" mass="57365">MDLTELVRQSLADPWKPLGTYVNYTPIMVGDWKGETFTDFRGRRVVTGLPTSQALLARARYAFTLALNAYLDAPKSYREAYGEEREEEKSKKKLKKEAYEEGKREEEKRQKKKLKLKIGEHSILCLLFGCLSVASLFGLRVEVEVLKEHAWNPKYAKKNRYHALIRRDDKSGTKAPLPPGALRLKVYYSIDEGRLRRLGLSGYAKALERAFVNSVKAALTVIGIGKAASRGFGRFWESPSGPSCEDVKKIIENLLRSVEDLLISAGELAEQLNPKALGDFSDGREVPHLGDPKDLCTEYLKRIPTNDYGMIIEEIAKSVLKSEWKRKARRPMKEIGSNIHTWPLGLPRRSKIRCSCPGREDFNFYGYLLASGIPEMYCERTCGGGMRVSAEEGRRVSTIWFVPVREGAAVLPLFDWSLLKVIEGDPKGKKLYHVGGVSVFVGGKPRISCDRRFVAVKEVLIGRGRRNVGRFCPPVLYGVMTPQGPRTFDNIEDAYKEALKAALNWVLQV</sequence>
<dbReference type="GO" id="GO:0051607">
    <property type="term" value="P:defense response to virus"/>
    <property type="evidence" value="ECO:0007669"/>
    <property type="project" value="UniProtKB-KW"/>
</dbReference>
<evidence type="ECO:0000256" key="1">
    <source>
        <dbReference type="ARBA" id="ARBA00023118"/>
    </source>
</evidence>
<dbReference type="KEGG" id="iho:Igni_1039"/>
<dbReference type="HOGENOM" id="CLU_534873_0_0_2"/>
<gene>
    <name evidence="4" type="ordered locus">Igni_1039</name>
</gene>
<keyword evidence="1" id="KW-0051">Antiviral defense</keyword>
<feature type="region of interest" description="Disordered" evidence="2">
    <location>
        <begin position="81"/>
        <end position="106"/>
    </location>
</feature>
<dbReference type="GeneID" id="5562743"/>
<evidence type="ECO:0000313" key="5">
    <source>
        <dbReference type="Proteomes" id="UP000000262"/>
    </source>
</evidence>
<dbReference type="Pfam" id="PF03787">
    <property type="entry name" value="RAMPs"/>
    <property type="match status" value="1"/>
</dbReference>
<dbReference type="EMBL" id="CP000816">
    <property type="protein sequence ID" value="ABU82217.1"/>
    <property type="molecule type" value="Genomic_DNA"/>
</dbReference>
<dbReference type="STRING" id="453591.Igni_1039"/>
<proteinExistence type="predicted"/>
<organism evidence="4 5">
    <name type="scientific">Ignicoccus hospitalis (strain KIN4/I / DSM 18386 / JCM 14125)</name>
    <dbReference type="NCBI Taxonomy" id="453591"/>
    <lineage>
        <taxon>Archaea</taxon>
        <taxon>Thermoproteota</taxon>
        <taxon>Thermoprotei</taxon>
        <taxon>Desulfurococcales</taxon>
        <taxon>Desulfurococcaceae</taxon>
        <taxon>Ignicoccus</taxon>
    </lineage>
</organism>
<dbReference type="RefSeq" id="WP_012123181.1">
    <property type="nucleotide sequence ID" value="NC_009776.1"/>
</dbReference>
<dbReference type="OrthoDB" id="44234at2157"/>
<dbReference type="InterPro" id="IPR005537">
    <property type="entry name" value="RAMP_III_fam"/>
</dbReference>
<dbReference type="eggNOG" id="arCOG03891">
    <property type="taxonomic scope" value="Archaea"/>
</dbReference>
<evidence type="ECO:0000313" key="4">
    <source>
        <dbReference type="EMBL" id="ABU82217.1"/>
    </source>
</evidence>